<name>L9W3F3_9EURY</name>
<keyword evidence="2" id="KW-1185">Reference proteome</keyword>
<proteinExistence type="predicted"/>
<organism evidence="1 2">
    <name type="scientific">Natronorubrum tibetense GA33</name>
    <dbReference type="NCBI Taxonomy" id="1114856"/>
    <lineage>
        <taxon>Archaea</taxon>
        <taxon>Methanobacteriati</taxon>
        <taxon>Methanobacteriota</taxon>
        <taxon>Stenosarchaea group</taxon>
        <taxon>Halobacteria</taxon>
        <taxon>Halobacteriales</taxon>
        <taxon>Natrialbaceae</taxon>
        <taxon>Natronorubrum</taxon>
    </lineage>
</organism>
<reference evidence="1 2" key="1">
    <citation type="journal article" date="2014" name="PLoS Genet.">
        <title>Phylogenetically driven sequencing of extremely halophilic archaea reveals strategies for static and dynamic osmo-response.</title>
        <authorList>
            <person name="Becker E.A."/>
            <person name="Seitzer P.M."/>
            <person name="Tritt A."/>
            <person name="Larsen D."/>
            <person name="Krusor M."/>
            <person name="Yao A.I."/>
            <person name="Wu D."/>
            <person name="Madern D."/>
            <person name="Eisen J.A."/>
            <person name="Darling A.E."/>
            <person name="Facciotti M.T."/>
        </authorList>
    </citation>
    <scope>NUCLEOTIDE SEQUENCE [LARGE SCALE GENOMIC DNA]</scope>
    <source>
        <strain evidence="1 2">GA33</strain>
    </source>
</reference>
<sequence length="82" mass="9289">MSDGYESSTSGYSSVDAVLSDRPVLLQSGWWMNVRDSVPGRRVRFEHRIRGRSSLSSDHSLDCDRRTTDDPLIEIASAYLRL</sequence>
<dbReference type="EMBL" id="AOHW01000022">
    <property type="protein sequence ID" value="ELY42873.1"/>
    <property type="molecule type" value="Genomic_DNA"/>
</dbReference>
<comment type="caution">
    <text evidence="1">The sequence shown here is derived from an EMBL/GenBank/DDBJ whole genome shotgun (WGS) entry which is preliminary data.</text>
</comment>
<dbReference type="AlphaFoldDB" id="L9W3F3"/>
<accession>L9W3F3</accession>
<evidence type="ECO:0000313" key="1">
    <source>
        <dbReference type="EMBL" id="ELY42873.1"/>
    </source>
</evidence>
<protein>
    <submittedName>
        <fullName evidence="1">Uncharacterized protein</fullName>
    </submittedName>
</protein>
<evidence type="ECO:0000313" key="2">
    <source>
        <dbReference type="Proteomes" id="UP000011599"/>
    </source>
</evidence>
<dbReference type="Proteomes" id="UP000011599">
    <property type="component" value="Unassembled WGS sequence"/>
</dbReference>
<gene>
    <name evidence="1" type="ORF">C496_06052</name>
</gene>